<dbReference type="PIRSF" id="PIRSF005859">
    <property type="entry name" value="PBR"/>
    <property type="match status" value="1"/>
</dbReference>
<feature type="transmembrane region" description="Helical" evidence="6">
    <location>
        <begin position="128"/>
        <end position="149"/>
    </location>
</feature>
<protein>
    <submittedName>
        <fullName evidence="7">Tryptophan-rich sensory protein</fullName>
    </submittedName>
</protein>
<comment type="subcellular location">
    <subcellularLocation>
        <location evidence="1">Membrane</location>
        <topology evidence="1">Multi-pass membrane protein</topology>
    </subcellularLocation>
</comment>
<keyword evidence="3 6" id="KW-0812">Transmembrane</keyword>
<dbReference type="PANTHER" id="PTHR10057">
    <property type="entry name" value="PERIPHERAL-TYPE BENZODIAZEPINE RECEPTOR"/>
    <property type="match status" value="1"/>
</dbReference>
<sequence>MAMSSILSLLVFVAIVLAVAMSGALFKPGPWYETLEKPSWNPPNWAFPVVWSALYVMIAVAGWRVYEAAGLVTLPFLAYGVQLILNAAWSALFFGMRRPGLAFADVLALWIAVAVNALLFYPIDAVTGLLLVPYLLWVTAASCLNFSVWRRNPGAFRAAAVNG</sequence>
<keyword evidence="4 6" id="KW-1133">Transmembrane helix</keyword>
<evidence type="ECO:0000256" key="5">
    <source>
        <dbReference type="ARBA" id="ARBA00023136"/>
    </source>
</evidence>
<reference evidence="7 8" key="1">
    <citation type="submission" date="2021-04" db="EMBL/GenBank/DDBJ databases">
        <title>Whole genome sequence of Jiella sp. KSK16Y-1.</title>
        <authorList>
            <person name="Tuo L."/>
        </authorList>
    </citation>
    <scope>NUCLEOTIDE SEQUENCE [LARGE SCALE GENOMIC DNA]</scope>
    <source>
        <strain evidence="7 8">KSK16Y-1</strain>
    </source>
</reference>
<name>A0ABS4BJ30_9HYPH</name>
<evidence type="ECO:0000256" key="4">
    <source>
        <dbReference type="ARBA" id="ARBA00022989"/>
    </source>
</evidence>
<evidence type="ECO:0000313" key="8">
    <source>
        <dbReference type="Proteomes" id="UP000678276"/>
    </source>
</evidence>
<dbReference type="PANTHER" id="PTHR10057:SF0">
    <property type="entry name" value="TRANSLOCATOR PROTEIN"/>
    <property type="match status" value="1"/>
</dbReference>
<dbReference type="EMBL" id="JAGJCF010000009">
    <property type="protein sequence ID" value="MBP0616552.1"/>
    <property type="molecule type" value="Genomic_DNA"/>
</dbReference>
<dbReference type="InterPro" id="IPR004307">
    <property type="entry name" value="TspO_MBR"/>
</dbReference>
<dbReference type="Pfam" id="PF03073">
    <property type="entry name" value="TspO_MBR"/>
    <property type="match status" value="1"/>
</dbReference>
<proteinExistence type="inferred from homology"/>
<evidence type="ECO:0000256" key="1">
    <source>
        <dbReference type="ARBA" id="ARBA00004141"/>
    </source>
</evidence>
<feature type="transmembrane region" description="Helical" evidence="6">
    <location>
        <begin position="73"/>
        <end position="94"/>
    </location>
</feature>
<dbReference type="Proteomes" id="UP000678276">
    <property type="component" value="Unassembled WGS sequence"/>
</dbReference>
<comment type="similarity">
    <text evidence="2">Belongs to the TspO/BZRP family.</text>
</comment>
<dbReference type="Gene3D" id="1.20.1260.100">
    <property type="entry name" value="TspO/MBR protein"/>
    <property type="match status" value="1"/>
</dbReference>
<organism evidence="7 8">
    <name type="scientific">Jiella mangrovi</name>
    <dbReference type="NCBI Taxonomy" id="2821407"/>
    <lineage>
        <taxon>Bacteria</taxon>
        <taxon>Pseudomonadati</taxon>
        <taxon>Pseudomonadota</taxon>
        <taxon>Alphaproteobacteria</taxon>
        <taxon>Hyphomicrobiales</taxon>
        <taxon>Aurantimonadaceae</taxon>
        <taxon>Jiella</taxon>
    </lineage>
</organism>
<dbReference type="InterPro" id="IPR038330">
    <property type="entry name" value="TspO/MBR-related_sf"/>
</dbReference>
<evidence type="ECO:0000313" key="7">
    <source>
        <dbReference type="EMBL" id="MBP0616552.1"/>
    </source>
</evidence>
<keyword evidence="5 6" id="KW-0472">Membrane</keyword>
<gene>
    <name evidence="7" type="ORF">J6595_13265</name>
</gene>
<feature type="transmembrane region" description="Helical" evidence="6">
    <location>
        <begin position="46"/>
        <end position="66"/>
    </location>
</feature>
<feature type="transmembrane region" description="Helical" evidence="6">
    <location>
        <begin position="100"/>
        <end position="121"/>
    </location>
</feature>
<evidence type="ECO:0000256" key="6">
    <source>
        <dbReference type="SAM" id="Phobius"/>
    </source>
</evidence>
<evidence type="ECO:0000256" key="2">
    <source>
        <dbReference type="ARBA" id="ARBA00007524"/>
    </source>
</evidence>
<comment type="caution">
    <text evidence="7">The sequence shown here is derived from an EMBL/GenBank/DDBJ whole genome shotgun (WGS) entry which is preliminary data.</text>
</comment>
<keyword evidence="8" id="KW-1185">Reference proteome</keyword>
<accession>A0ABS4BJ30</accession>
<dbReference type="CDD" id="cd15904">
    <property type="entry name" value="TSPO_MBR"/>
    <property type="match status" value="1"/>
</dbReference>
<evidence type="ECO:0000256" key="3">
    <source>
        <dbReference type="ARBA" id="ARBA00022692"/>
    </source>
</evidence>